<evidence type="ECO:0000313" key="2">
    <source>
        <dbReference type="EMBL" id="MFC7330453.1"/>
    </source>
</evidence>
<organism evidence="2 3">
    <name type="scientific">Marinactinospora rubrisoli</name>
    <dbReference type="NCBI Taxonomy" id="2715399"/>
    <lineage>
        <taxon>Bacteria</taxon>
        <taxon>Bacillati</taxon>
        <taxon>Actinomycetota</taxon>
        <taxon>Actinomycetes</taxon>
        <taxon>Streptosporangiales</taxon>
        <taxon>Nocardiopsidaceae</taxon>
        <taxon>Marinactinospora</taxon>
    </lineage>
</organism>
<dbReference type="RefSeq" id="WP_379873102.1">
    <property type="nucleotide sequence ID" value="NZ_JBHTBH010000012.1"/>
</dbReference>
<feature type="region of interest" description="Disordered" evidence="1">
    <location>
        <begin position="29"/>
        <end position="52"/>
    </location>
</feature>
<sequence length="92" mass="10269">MFAGGGVRAVLLPPVRQGGRDRVAVMDADDLGGAGLPTPAPERPPDPAGIRYRPRSAHQRRIRIMLDEPGDRDRIARRDGRLRRSWGMFKTR</sequence>
<dbReference type="EMBL" id="JBHTBH010000012">
    <property type="protein sequence ID" value="MFC7330453.1"/>
    <property type="molecule type" value="Genomic_DNA"/>
</dbReference>
<dbReference type="Proteomes" id="UP001596540">
    <property type="component" value="Unassembled WGS sequence"/>
</dbReference>
<keyword evidence="3" id="KW-1185">Reference proteome</keyword>
<comment type="caution">
    <text evidence="2">The sequence shown here is derived from an EMBL/GenBank/DDBJ whole genome shotgun (WGS) entry which is preliminary data.</text>
</comment>
<reference evidence="3" key="1">
    <citation type="journal article" date="2019" name="Int. J. Syst. Evol. Microbiol.">
        <title>The Global Catalogue of Microorganisms (GCM) 10K type strain sequencing project: providing services to taxonomists for standard genome sequencing and annotation.</title>
        <authorList>
            <consortium name="The Broad Institute Genomics Platform"/>
            <consortium name="The Broad Institute Genome Sequencing Center for Infectious Disease"/>
            <person name="Wu L."/>
            <person name="Ma J."/>
        </authorList>
    </citation>
    <scope>NUCLEOTIDE SEQUENCE [LARGE SCALE GENOMIC DNA]</scope>
    <source>
        <strain evidence="3">CGMCC 4.7382</strain>
    </source>
</reference>
<proteinExistence type="predicted"/>
<evidence type="ECO:0000256" key="1">
    <source>
        <dbReference type="SAM" id="MobiDB-lite"/>
    </source>
</evidence>
<protein>
    <submittedName>
        <fullName evidence="2">Uncharacterized protein</fullName>
    </submittedName>
</protein>
<evidence type="ECO:0000313" key="3">
    <source>
        <dbReference type="Proteomes" id="UP001596540"/>
    </source>
</evidence>
<name>A0ABW2KKQ6_9ACTN</name>
<gene>
    <name evidence="2" type="ORF">ACFQRF_22250</name>
</gene>
<accession>A0ABW2KKQ6</accession>